<evidence type="ECO:0000313" key="3">
    <source>
        <dbReference type="Proteomes" id="UP000061603"/>
    </source>
</evidence>
<feature type="region of interest" description="Disordered" evidence="1">
    <location>
        <begin position="81"/>
        <end position="103"/>
    </location>
</feature>
<dbReference type="Proteomes" id="UP000061603">
    <property type="component" value="Chromosome"/>
</dbReference>
<evidence type="ECO:0000256" key="1">
    <source>
        <dbReference type="SAM" id="MobiDB-lite"/>
    </source>
</evidence>
<gene>
    <name evidence="2" type="ORF">PG1C_05235</name>
</gene>
<name>A0A0C5J7T7_9PROT</name>
<proteinExistence type="predicted"/>
<protein>
    <recommendedName>
        <fullName evidence="4">Helix-turn-helix domain-containing protein</fullName>
    </recommendedName>
</protein>
<sequence length="103" mass="11798">MHTAPHEDSLALLTRRHSGLLLPLSAAAQEIGINLRTAHNQISKGVFPIPTVLRDRRRYVHITDLASYLDRLRQRMMEKNPLSKRVARTNGRAEKLEIQNNHT</sequence>
<reference evidence="2 3" key="1">
    <citation type="journal article" date="2015" name="Genome Announc.">
        <title>Complete Genome Sequence of a Novel Bacterium within the Family Rhodocyclaceae That Degrades Polycyclic Aromatic Hydrocarbons.</title>
        <authorList>
            <person name="Singleton D.R."/>
            <person name="Dickey A.N."/>
            <person name="Scholl E.H."/>
            <person name="Wright F.A."/>
            <person name="Aitken M.D."/>
        </authorList>
    </citation>
    <scope>NUCLEOTIDE SEQUENCE [LARGE SCALE GENOMIC DNA]</scope>
    <source>
        <strain evidence="3">PG1-Ca6</strain>
    </source>
</reference>
<evidence type="ECO:0008006" key="4">
    <source>
        <dbReference type="Google" id="ProtNLM"/>
    </source>
</evidence>
<dbReference type="KEGG" id="rbu:PG1C_05235"/>
<keyword evidence="3" id="KW-1185">Reference proteome</keyword>
<dbReference type="HOGENOM" id="CLU_178528_0_0_4"/>
<evidence type="ECO:0000313" key="2">
    <source>
        <dbReference type="EMBL" id="AJP48020.1"/>
    </source>
</evidence>
<accession>A0A0C5J7T7</accession>
<organism evidence="2 3">
    <name type="scientific">Rugosibacter aromaticivorans</name>
    <dbReference type="NCBI Taxonomy" id="1565605"/>
    <lineage>
        <taxon>Bacteria</taxon>
        <taxon>Pseudomonadati</taxon>
        <taxon>Pseudomonadota</taxon>
        <taxon>Betaproteobacteria</taxon>
        <taxon>Nitrosomonadales</taxon>
        <taxon>Sterolibacteriaceae</taxon>
        <taxon>Rugosibacter</taxon>
    </lineage>
</organism>
<dbReference type="EMBL" id="CP010554">
    <property type="protein sequence ID" value="AJP48020.1"/>
    <property type="molecule type" value="Genomic_DNA"/>
</dbReference>
<dbReference type="AlphaFoldDB" id="A0A0C5J7T7"/>
<dbReference type="RefSeq" id="WP_202636367.1">
    <property type="nucleotide sequence ID" value="NZ_CP010554.1"/>
</dbReference>